<dbReference type="EMBL" id="UYSU01000923">
    <property type="protein sequence ID" value="VDL86384.1"/>
    <property type="molecule type" value="Genomic_DNA"/>
</dbReference>
<dbReference type="Proteomes" id="UP000275846">
    <property type="component" value="Unassembled WGS sequence"/>
</dbReference>
<gene>
    <name evidence="2" type="ORF">SSLN_LOCUS868</name>
</gene>
<name>A0A183S9H0_SCHSO</name>
<feature type="compositionally biased region" description="Polar residues" evidence="1">
    <location>
        <begin position="199"/>
        <end position="210"/>
    </location>
</feature>
<evidence type="ECO:0000313" key="3">
    <source>
        <dbReference type="Proteomes" id="UP000275846"/>
    </source>
</evidence>
<dbReference type="WBParaSite" id="SSLN_0000090301-mRNA-1">
    <property type="protein sequence ID" value="SSLN_0000090301-mRNA-1"/>
    <property type="gene ID" value="SSLN_0000090301"/>
</dbReference>
<reference evidence="2 3" key="2">
    <citation type="submission" date="2018-11" db="EMBL/GenBank/DDBJ databases">
        <authorList>
            <consortium name="Pathogen Informatics"/>
        </authorList>
    </citation>
    <scope>NUCLEOTIDE SEQUENCE [LARGE SCALE GENOMIC DNA]</scope>
    <source>
        <strain evidence="2 3">NST_G2</strain>
    </source>
</reference>
<evidence type="ECO:0000256" key="1">
    <source>
        <dbReference type="SAM" id="MobiDB-lite"/>
    </source>
</evidence>
<feature type="compositionally biased region" description="Basic residues" evidence="1">
    <location>
        <begin position="25"/>
        <end position="37"/>
    </location>
</feature>
<dbReference type="OrthoDB" id="10495522at2759"/>
<accession>A0A183S9H0</accession>
<evidence type="ECO:0000313" key="2">
    <source>
        <dbReference type="EMBL" id="VDL86384.1"/>
    </source>
</evidence>
<evidence type="ECO:0000313" key="4">
    <source>
        <dbReference type="WBParaSite" id="SSLN_0000090301-mRNA-1"/>
    </source>
</evidence>
<reference evidence="4" key="1">
    <citation type="submission" date="2016-06" db="UniProtKB">
        <authorList>
            <consortium name="WormBaseParasite"/>
        </authorList>
    </citation>
    <scope>IDENTIFICATION</scope>
</reference>
<organism evidence="4">
    <name type="scientific">Schistocephalus solidus</name>
    <name type="common">Tapeworm</name>
    <dbReference type="NCBI Taxonomy" id="70667"/>
    <lineage>
        <taxon>Eukaryota</taxon>
        <taxon>Metazoa</taxon>
        <taxon>Spiralia</taxon>
        <taxon>Lophotrochozoa</taxon>
        <taxon>Platyhelminthes</taxon>
        <taxon>Cestoda</taxon>
        <taxon>Eucestoda</taxon>
        <taxon>Diphyllobothriidea</taxon>
        <taxon>Diphyllobothriidae</taxon>
        <taxon>Schistocephalus</taxon>
    </lineage>
</organism>
<dbReference type="AlphaFoldDB" id="A0A183S9H0"/>
<proteinExistence type="predicted"/>
<protein>
    <submittedName>
        <fullName evidence="2 4">Uncharacterized protein</fullName>
    </submittedName>
</protein>
<keyword evidence="3" id="KW-1185">Reference proteome</keyword>
<feature type="region of interest" description="Disordered" evidence="1">
    <location>
        <begin position="24"/>
        <end position="46"/>
    </location>
</feature>
<feature type="region of interest" description="Disordered" evidence="1">
    <location>
        <begin position="197"/>
        <end position="217"/>
    </location>
</feature>
<sequence>MVVPFPDTRLAYLPTVLTPPIPTSYHHHKHTRARRHAQPQSAMTEGAWSPCRLTSTSLDSLAGGVFSSTDGFLSTEIASTCRDTILPLATLSYTTTGQARGGPPLTTAESSFFPPGRQPLGGVFGGGGGEKRSIDSNRILSPTDVVTDHSLIATVTATQNNSDNRRTDIPGIYSGVNGHFSASSTTDCVFNQRDRSYHGASSSFTPSTARTEPVAPDSQKHPYLGVAGKSNLSVGVGAHCVLYFYDPLSDN</sequence>